<feature type="region of interest" description="Disordered" evidence="1">
    <location>
        <begin position="71"/>
        <end position="150"/>
    </location>
</feature>
<accession>A0A853AKR5</accession>
<reference evidence="2 3" key="1">
    <citation type="submission" date="2020-07" db="EMBL/GenBank/DDBJ databases">
        <title>Sequencing the genomes of 1000 actinobacteria strains.</title>
        <authorList>
            <person name="Klenk H.-P."/>
        </authorList>
    </citation>
    <scope>NUCLEOTIDE SEQUENCE [LARGE SCALE GENOMIC DNA]</scope>
    <source>
        <strain evidence="2 3">DSM 44065</strain>
    </source>
</reference>
<keyword evidence="3" id="KW-1185">Reference proteome</keyword>
<protein>
    <submittedName>
        <fullName evidence="2">Uncharacterized protein</fullName>
    </submittedName>
</protein>
<dbReference type="EMBL" id="JACCFJ010000001">
    <property type="protein sequence ID" value="NYI84628.1"/>
    <property type="molecule type" value="Genomic_DNA"/>
</dbReference>
<evidence type="ECO:0000256" key="1">
    <source>
        <dbReference type="SAM" id="MobiDB-lite"/>
    </source>
</evidence>
<sequence>MVNPDTDHTRTSALRVLENGPHAPQCPHGHGPLTTTPDEHAPTGVALSCPTCGHRRDTEVSMLTNLLNPGAARFDTPLRTDPAPPRREPAAPPAHDTEATTEIAAIKLDAAREPLGKTAAETTRLDDTDDFDFPDEPAPQPRGQRPDGTIRTTGWLQLGRTPISSAWWAALAGAAPGLALIDHAAWLPIALPALTCTAWYATTRWLRPASPAVNRERLRADELLPGDAIRLHGPIGPVGIVEQVTPSTDDHVVVHFTGGTRQTRRADATCHLVRLRA</sequence>
<organism evidence="2 3">
    <name type="scientific">Saccharopolyspora hordei</name>
    <dbReference type="NCBI Taxonomy" id="1838"/>
    <lineage>
        <taxon>Bacteria</taxon>
        <taxon>Bacillati</taxon>
        <taxon>Actinomycetota</taxon>
        <taxon>Actinomycetes</taxon>
        <taxon>Pseudonocardiales</taxon>
        <taxon>Pseudonocardiaceae</taxon>
        <taxon>Saccharopolyspora</taxon>
    </lineage>
</organism>
<gene>
    <name evidence="2" type="ORF">HNR68_003258</name>
</gene>
<dbReference type="RefSeq" id="WP_179721986.1">
    <property type="nucleotide sequence ID" value="NZ_BAABFH010000001.1"/>
</dbReference>
<comment type="caution">
    <text evidence="2">The sequence shown here is derived from an EMBL/GenBank/DDBJ whole genome shotgun (WGS) entry which is preliminary data.</text>
</comment>
<dbReference type="AlphaFoldDB" id="A0A853AKR5"/>
<proteinExistence type="predicted"/>
<name>A0A853AKR5_9PSEU</name>
<evidence type="ECO:0000313" key="2">
    <source>
        <dbReference type="EMBL" id="NYI84628.1"/>
    </source>
</evidence>
<dbReference type="Proteomes" id="UP000587002">
    <property type="component" value="Unassembled WGS sequence"/>
</dbReference>
<feature type="region of interest" description="Disordered" evidence="1">
    <location>
        <begin position="19"/>
        <end position="40"/>
    </location>
</feature>
<evidence type="ECO:0000313" key="3">
    <source>
        <dbReference type="Proteomes" id="UP000587002"/>
    </source>
</evidence>